<keyword evidence="6" id="KW-0966">Cell projection</keyword>
<proteinExistence type="inferred from homology"/>
<dbReference type="Pfam" id="PF06429">
    <property type="entry name" value="Flg_bbr_C"/>
    <property type="match status" value="1"/>
</dbReference>
<dbReference type="AlphaFoldDB" id="A0AAU8IHS8"/>
<dbReference type="InterPro" id="IPR037925">
    <property type="entry name" value="FlgE/F/G-like"/>
</dbReference>
<sequence length="285" mass="30076">MQRQMMATAVTLGQIQQQLATVADNIANVGTTGFKGRDASFSDLLFQNIRNVDPAADETDQAGRLTPSGIRAGNGAKIGDTRLDLTPGAIRQTGNPLDLALTDDHQFFTIGIAGPGGQRVTAYTRAGSFNAQPDPQNANQLRLLTKNGDPVLAQNGQPIMLPAGYRNLEIDGAGVITAVMANGARIASGQLGRVTVSRPQLLENQGNSLFTLPDLAPLGVGLGQVLQPVAANDRSVRQGELENANVDLADEMTELINLQRNYQLNARSLTLGDQMAGLVNGLVRG</sequence>
<dbReference type="GO" id="GO:0009425">
    <property type="term" value="C:bacterial-type flagellum basal body"/>
    <property type="evidence" value="ECO:0007669"/>
    <property type="project" value="UniProtKB-SubCell"/>
</dbReference>
<name>A0AAU8IHS8_9BACL</name>
<dbReference type="InterPro" id="IPR053967">
    <property type="entry name" value="LlgE_F_G-like_D1"/>
</dbReference>
<keyword evidence="6" id="KW-0282">Flagellum</keyword>
<feature type="domain" description="Flagellar hook protein FlgE/F/G-like D1" evidence="5">
    <location>
        <begin position="113"/>
        <end position="178"/>
    </location>
</feature>
<reference evidence="6" key="1">
    <citation type="submission" date="2024-06" db="EMBL/GenBank/DDBJ databases">
        <authorList>
            <person name="Fan A."/>
            <person name="Zhang F.Y."/>
            <person name="Zhang L."/>
        </authorList>
    </citation>
    <scope>NUCLEOTIDE SEQUENCE</scope>
    <source>
        <strain evidence="6">Y61</strain>
    </source>
</reference>
<comment type="subcellular location">
    <subcellularLocation>
        <location evidence="2">Bacterial flagellum basal body</location>
    </subcellularLocation>
</comment>
<evidence type="ECO:0000259" key="3">
    <source>
        <dbReference type="Pfam" id="PF00460"/>
    </source>
</evidence>
<comment type="similarity">
    <text evidence="1 2">Belongs to the flagella basal body rod proteins family.</text>
</comment>
<dbReference type="SUPFAM" id="SSF117143">
    <property type="entry name" value="Flagellar hook protein flgE"/>
    <property type="match status" value="1"/>
</dbReference>
<dbReference type="InterPro" id="IPR010930">
    <property type="entry name" value="Flg_bb/hook_C_dom"/>
</dbReference>
<dbReference type="GO" id="GO:0071978">
    <property type="term" value="P:bacterial-type flagellum-dependent swarming motility"/>
    <property type="evidence" value="ECO:0007669"/>
    <property type="project" value="TreeGrafter"/>
</dbReference>
<dbReference type="RefSeq" id="WP_353948962.1">
    <property type="nucleotide sequence ID" value="NZ_CP159510.1"/>
</dbReference>
<dbReference type="PANTHER" id="PTHR30435:SF19">
    <property type="entry name" value="FLAGELLAR BASAL-BODY ROD PROTEIN FLGG"/>
    <property type="match status" value="1"/>
</dbReference>
<dbReference type="InterPro" id="IPR020013">
    <property type="entry name" value="Flagellar_FlgE/F/G"/>
</dbReference>
<gene>
    <name evidence="6" type="ORF">ABNN70_05220</name>
</gene>
<protein>
    <submittedName>
        <fullName evidence="6">Flagellar hook-basal body protein</fullName>
    </submittedName>
</protein>
<evidence type="ECO:0000259" key="4">
    <source>
        <dbReference type="Pfam" id="PF06429"/>
    </source>
</evidence>
<feature type="domain" description="Flagellar basal-body/hook protein C-terminal" evidence="4">
    <location>
        <begin position="237"/>
        <end position="280"/>
    </location>
</feature>
<organism evidence="6">
    <name type="scientific">Sporolactobacillus sp. Y61</name>
    <dbReference type="NCBI Taxonomy" id="3160863"/>
    <lineage>
        <taxon>Bacteria</taxon>
        <taxon>Bacillati</taxon>
        <taxon>Bacillota</taxon>
        <taxon>Bacilli</taxon>
        <taxon>Bacillales</taxon>
        <taxon>Sporolactobacillaceae</taxon>
        <taxon>Sporolactobacillus</taxon>
    </lineage>
</organism>
<keyword evidence="6" id="KW-0969">Cilium</keyword>
<evidence type="ECO:0000313" key="6">
    <source>
        <dbReference type="EMBL" id="XCJ17876.1"/>
    </source>
</evidence>
<dbReference type="PANTHER" id="PTHR30435">
    <property type="entry name" value="FLAGELLAR PROTEIN"/>
    <property type="match status" value="1"/>
</dbReference>
<accession>A0AAU8IHS8</accession>
<feature type="domain" description="Flagellar basal body rod protein N-terminal" evidence="3">
    <location>
        <begin position="14"/>
        <end position="35"/>
    </location>
</feature>
<dbReference type="Pfam" id="PF22692">
    <property type="entry name" value="LlgE_F_G_D1"/>
    <property type="match status" value="1"/>
</dbReference>
<dbReference type="EMBL" id="CP159510">
    <property type="protein sequence ID" value="XCJ17876.1"/>
    <property type="molecule type" value="Genomic_DNA"/>
</dbReference>
<evidence type="ECO:0000259" key="5">
    <source>
        <dbReference type="Pfam" id="PF22692"/>
    </source>
</evidence>
<dbReference type="Pfam" id="PF00460">
    <property type="entry name" value="Flg_bb_rod"/>
    <property type="match status" value="1"/>
</dbReference>
<keyword evidence="2" id="KW-0975">Bacterial flagellum</keyword>
<dbReference type="NCBIfam" id="TIGR03506">
    <property type="entry name" value="FlgEFG_subfam"/>
    <property type="match status" value="1"/>
</dbReference>
<evidence type="ECO:0000256" key="2">
    <source>
        <dbReference type="RuleBase" id="RU362116"/>
    </source>
</evidence>
<evidence type="ECO:0000256" key="1">
    <source>
        <dbReference type="ARBA" id="ARBA00009677"/>
    </source>
</evidence>
<dbReference type="InterPro" id="IPR001444">
    <property type="entry name" value="Flag_bb_rod_N"/>
</dbReference>